<gene>
    <name evidence="12" type="ORF">CVT25_003427</name>
</gene>
<keyword evidence="10" id="KW-0539">Nucleus</keyword>
<evidence type="ECO:0000256" key="10">
    <source>
        <dbReference type="ARBA" id="ARBA00023242"/>
    </source>
</evidence>
<keyword evidence="13" id="KW-1185">Reference proteome</keyword>
<dbReference type="PANTHER" id="PTHR44111:SF1">
    <property type="entry name" value="ELONGATOR COMPLEX PROTEIN 2"/>
    <property type="match status" value="1"/>
</dbReference>
<evidence type="ECO:0000256" key="3">
    <source>
        <dbReference type="ARBA" id="ARBA00005043"/>
    </source>
</evidence>
<dbReference type="Gene3D" id="2.130.10.10">
    <property type="entry name" value="YVTN repeat-like/Quinoprotein amine dehydrogenase"/>
    <property type="match status" value="4"/>
</dbReference>
<dbReference type="SUPFAM" id="SSF50978">
    <property type="entry name" value="WD40 repeat-like"/>
    <property type="match status" value="3"/>
</dbReference>
<keyword evidence="9" id="KW-0677">Repeat</keyword>
<evidence type="ECO:0000256" key="2">
    <source>
        <dbReference type="ARBA" id="ARBA00004496"/>
    </source>
</evidence>
<dbReference type="STRING" id="93625.A0A409WM02"/>
<dbReference type="AlphaFoldDB" id="A0A409WM02"/>
<dbReference type="GO" id="GO:0002098">
    <property type="term" value="P:tRNA wobble uridine modification"/>
    <property type="evidence" value="ECO:0007669"/>
    <property type="project" value="InterPro"/>
</dbReference>
<evidence type="ECO:0000256" key="11">
    <source>
        <dbReference type="PROSITE-ProRule" id="PRU00221"/>
    </source>
</evidence>
<comment type="caution">
    <text evidence="12">The sequence shown here is derived from an EMBL/GenBank/DDBJ whole genome shotgun (WGS) entry which is preliminary data.</text>
</comment>
<evidence type="ECO:0000256" key="8">
    <source>
        <dbReference type="ARBA" id="ARBA00022694"/>
    </source>
</evidence>
<dbReference type="FunCoup" id="A0A409WM02">
    <property type="interactions" value="505"/>
</dbReference>
<dbReference type="SMART" id="SM00320">
    <property type="entry name" value="WD40"/>
    <property type="match status" value="10"/>
</dbReference>
<feature type="repeat" description="WD" evidence="11">
    <location>
        <begin position="85"/>
        <end position="124"/>
    </location>
</feature>
<comment type="subcellular location">
    <subcellularLocation>
        <location evidence="2">Cytoplasm</location>
    </subcellularLocation>
    <subcellularLocation>
        <location evidence="1">Nucleus</location>
    </subcellularLocation>
</comment>
<organism evidence="12 13">
    <name type="scientific">Psilocybe cyanescens</name>
    <dbReference type="NCBI Taxonomy" id="93625"/>
    <lineage>
        <taxon>Eukaryota</taxon>
        <taxon>Fungi</taxon>
        <taxon>Dikarya</taxon>
        <taxon>Basidiomycota</taxon>
        <taxon>Agaricomycotina</taxon>
        <taxon>Agaricomycetes</taxon>
        <taxon>Agaricomycetidae</taxon>
        <taxon>Agaricales</taxon>
        <taxon>Agaricineae</taxon>
        <taxon>Strophariaceae</taxon>
        <taxon>Psilocybe</taxon>
    </lineage>
</organism>
<dbReference type="InterPro" id="IPR020472">
    <property type="entry name" value="WD40_PAC1"/>
</dbReference>
<dbReference type="PRINTS" id="PR00320">
    <property type="entry name" value="GPROTEINBRPT"/>
</dbReference>
<dbReference type="GO" id="GO:0005737">
    <property type="term" value="C:cytoplasm"/>
    <property type="evidence" value="ECO:0007669"/>
    <property type="project" value="UniProtKB-SubCell"/>
</dbReference>
<keyword evidence="7 11" id="KW-0853">WD repeat</keyword>
<dbReference type="OrthoDB" id="27911at2759"/>
<dbReference type="InterPro" id="IPR015943">
    <property type="entry name" value="WD40/YVTN_repeat-like_dom_sf"/>
</dbReference>
<evidence type="ECO:0000256" key="5">
    <source>
        <dbReference type="ARBA" id="ARBA00020267"/>
    </source>
</evidence>
<feature type="repeat" description="WD" evidence="11">
    <location>
        <begin position="665"/>
        <end position="697"/>
    </location>
</feature>
<feature type="repeat" description="WD" evidence="11">
    <location>
        <begin position="399"/>
        <end position="429"/>
    </location>
</feature>
<evidence type="ECO:0000256" key="9">
    <source>
        <dbReference type="ARBA" id="ARBA00022737"/>
    </source>
</evidence>
<name>A0A409WM02_PSICY</name>
<dbReference type="EMBL" id="NHYD01003373">
    <property type="protein sequence ID" value="PPQ79545.1"/>
    <property type="molecule type" value="Genomic_DNA"/>
</dbReference>
<dbReference type="PROSITE" id="PS00678">
    <property type="entry name" value="WD_REPEATS_1"/>
    <property type="match status" value="1"/>
</dbReference>
<dbReference type="PANTHER" id="PTHR44111">
    <property type="entry name" value="ELONGATOR COMPLEX PROTEIN 2"/>
    <property type="match status" value="1"/>
</dbReference>
<dbReference type="Pfam" id="PF00400">
    <property type="entry name" value="WD40"/>
    <property type="match status" value="6"/>
</dbReference>
<dbReference type="UniPathway" id="UPA00988"/>
<feature type="repeat" description="WD" evidence="11">
    <location>
        <begin position="179"/>
        <end position="218"/>
    </location>
</feature>
<dbReference type="InterPro" id="IPR019775">
    <property type="entry name" value="WD40_repeat_CS"/>
</dbReference>
<dbReference type="GO" id="GO:0033588">
    <property type="term" value="C:elongator holoenzyme complex"/>
    <property type="evidence" value="ECO:0007669"/>
    <property type="project" value="InterPro"/>
</dbReference>
<feature type="repeat" description="WD" evidence="11">
    <location>
        <begin position="620"/>
        <end position="654"/>
    </location>
</feature>
<evidence type="ECO:0000313" key="13">
    <source>
        <dbReference type="Proteomes" id="UP000283269"/>
    </source>
</evidence>
<comment type="pathway">
    <text evidence="3">tRNA modification; 5-methoxycarbonylmethyl-2-thiouridine-tRNA biosynthesis.</text>
</comment>
<protein>
    <recommendedName>
        <fullName evidence="5">Elongator complex protein 2</fullName>
    </recommendedName>
</protein>
<dbReference type="PROSITE" id="PS50294">
    <property type="entry name" value="WD_REPEATS_REGION"/>
    <property type="match status" value="4"/>
</dbReference>
<evidence type="ECO:0000256" key="6">
    <source>
        <dbReference type="ARBA" id="ARBA00022490"/>
    </source>
</evidence>
<proteinExistence type="inferred from homology"/>
<dbReference type="InterPro" id="IPR001680">
    <property type="entry name" value="WD40_rpt"/>
</dbReference>
<evidence type="ECO:0000313" key="12">
    <source>
        <dbReference type="EMBL" id="PPQ79545.1"/>
    </source>
</evidence>
<evidence type="ECO:0000256" key="7">
    <source>
        <dbReference type="ARBA" id="ARBA00022574"/>
    </source>
</evidence>
<evidence type="ECO:0000256" key="4">
    <source>
        <dbReference type="ARBA" id="ARBA00005881"/>
    </source>
</evidence>
<keyword evidence="8" id="KW-0819">tRNA processing</keyword>
<keyword evidence="6" id="KW-0963">Cytoplasm</keyword>
<dbReference type="GO" id="GO:0005634">
    <property type="term" value="C:nucleus"/>
    <property type="evidence" value="ECO:0007669"/>
    <property type="project" value="UniProtKB-SubCell"/>
</dbReference>
<dbReference type="InterPro" id="IPR036322">
    <property type="entry name" value="WD40_repeat_dom_sf"/>
</dbReference>
<sequence>MPSDLIYVAAACNRFSQAADVSPSSSLVAFGSSSLIALWDLDSRNDNGVSETLPEFKGLITCVKFLTNNVLISANDAGWRLTSTIQAHSKSISTLCVQGTRIVTGSSDSSIKIWKYAEGSDKDDIIESQTIELKGKYPLISAMAYLPKTNVSILAVAGTESFVRLWVCSDDQYLLSATLAGHEDWIRSLAFKIPETDKLPLILASGSQDATIRLWNIEPWKKSSIAMTKSLSSEPIDELLDSFEESLGDLGENEEGGRQISLKHHILTVKVDAESSQQFSVTFDALLVGHEAGVTSLSWRRDISTLPTLLSTSTDSSVILWSPSSVNPSADASASIWINRQRFGDVGGQRLGGFVGGLWARDGLEALAWGWAGGWRRWSCGSSAANDPADEKWNEIGAISGHDGPIKGLDWSPDGKYVISSGLDQTTRIHGPVHSPGKQSSWHEIARPQVHGYDLLNVVFVNPLKFASIADEKVVRVFEAPRGFVQLAERLGVAQFSKEEHKRPVGANVPALGLSNKAISDGSYFFISLDKANQVNQCDLGPQELVGDMDLSRRPFDGELASITLWPETEKVFGHGYESITLGVSNSRQLIATACKSTNAEHAVVRIYDTKTYKPVGEPLHGHVLTVTRIAFSPDDRYVLTVSRDRSWRLFEVQEAGGYIPVAADKSHGRIIWDCGWSAEGDVFATASRDKTAKIWQQKDGSWKAVATIKLSQPATAVAFSPAREGKRRMAIGQENGEILIYSGSMDSVDWLHNDTISSSMAHVDHIHRMAWRPSFEGSSEELATCSEDGTLRILRVRLGLN</sequence>
<dbReference type="PROSITE" id="PS50082">
    <property type="entry name" value="WD_REPEATS_2"/>
    <property type="match status" value="6"/>
</dbReference>
<dbReference type="Proteomes" id="UP000283269">
    <property type="component" value="Unassembled WGS sequence"/>
</dbReference>
<dbReference type="InParanoid" id="A0A409WM02"/>
<comment type="similarity">
    <text evidence="4">Belongs to the WD repeat ELP2 family.</text>
</comment>
<dbReference type="FunFam" id="2.130.10.10:FF:000400">
    <property type="entry name" value="Elongator acetyltransferase complex subunit 2"/>
    <property type="match status" value="1"/>
</dbReference>
<accession>A0A409WM02</accession>
<feature type="repeat" description="WD" evidence="11">
    <location>
        <begin position="287"/>
        <end position="322"/>
    </location>
</feature>
<evidence type="ECO:0000256" key="1">
    <source>
        <dbReference type="ARBA" id="ARBA00004123"/>
    </source>
</evidence>
<reference evidence="12 13" key="1">
    <citation type="journal article" date="2018" name="Evol. Lett.">
        <title>Horizontal gene cluster transfer increased hallucinogenic mushroom diversity.</title>
        <authorList>
            <person name="Reynolds H.T."/>
            <person name="Vijayakumar V."/>
            <person name="Gluck-Thaler E."/>
            <person name="Korotkin H.B."/>
            <person name="Matheny P.B."/>
            <person name="Slot J.C."/>
        </authorList>
    </citation>
    <scope>NUCLEOTIDE SEQUENCE [LARGE SCALE GENOMIC DNA]</scope>
    <source>
        <strain evidence="12 13">2631</strain>
    </source>
</reference>
<dbReference type="InterPro" id="IPR037289">
    <property type="entry name" value="Elp2"/>
</dbReference>